<keyword evidence="2" id="KW-1133">Transmembrane helix</keyword>
<proteinExistence type="predicted"/>
<accession>A0A5B9MP87</accession>
<name>A0A5B9MP87_9BACT</name>
<dbReference type="GO" id="GO:0099621">
    <property type="term" value="F:undecaprenyl-phosphate 4-deoxy-4-formamido-L-arabinose transferase activity"/>
    <property type="evidence" value="ECO:0007669"/>
    <property type="project" value="UniProtKB-EC"/>
</dbReference>
<dbReference type="RefSeq" id="WP_147870916.1">
    <property type="nucleotide sequence ID" value="NZ_CP036264.1"/>
</dbReference>
<dbReference type="PANTHER" id="PTHR48090">
    <property type="entry name" value="UNDECAPRENYL-PHOSPHATE 4-DEOXY-4-FORMAMIDO-L-ARABINOSE TRANSFERASE-RELATED"/>
    <property type="match status" value="1"/>
</dbReference>
<sequence>MNVSIIVPVYNEAKTVERVLMELVAVASNDWEIIVVDDGSTDGTRSILQTVCQEIGVAVVFRDHNGGKTAAVKDGLELACGRWVIFQDADLEYDPRDIHRLLAHAETGHRVVYGKRRGSWHRPNRWVFALGVLGVDLSILLLFGRFVRDHATCYKLIPRSVLTSLQLRSVGFEGCVEITAKLMRSGIPISQIPIGYTPRAMSDGKKLTPAYGFRALGAALRWRNWRPCPSPAEHTGSSSTLPAKRANSALN</sequence>
<dbReference type="SUPFAM" id="SSF53448">
    <property type="entry name" value="Nucleotide-diphospho-sugar transferases"/>
    <property type="match status" value="1"/>
</dbReference>
<dbReference type="AlphaFoldDB" id="A0A5B9MP87"/>
<keyword evidence="4" id="KW-0808">Transferase</keyword>
<dbReference type="KEGG" id="smam:Mal15_59820"/>
<reference evidence="4 5" key="1">
    <citation type="submission" date="2019-02" db="EMBL/GenBank/DDBJ databases">
        <title>Planctomycetal bacteria perform biofilm scaping via a novel small molecule.</title>
        <authorList>
            <person name="Jeske O."/>
            <person name="Boedeker C."/>
            <person name="Wiegand S."/>
            <person name="Breitling P."/>
            <person name="Kallscheuer N."/>
            <person name="Jogler M."/>
            <person name="Rohde M."/>
            <person name="Petersen J."/>
            <person name="Medema M.H."/>
            <person name="Surup F."/>
            <person name="Jogler C."/>
        </authorList>
    </citation>
    <scope>NUCLEOTIDE SEQUENCE [LARGE SCALE GENOMIC DNA]</scope>
    <source>
        <strain evidence="4 5">Mal15</strain>
    </source>
</reference>
<dbReference type="InterPro" id="IPR029044">
    <property type="entry name" value="Nucleotide-diphossugar_trans"/>
</dbReference>
<organism evidence="4 5">
    <name type="scientific">Stieleria maiorica</name>
    <dbReference type="NCBI Taxonomy" id="2795974"/>
    <lineage>
        <taxon>Bacteria</taxon>
        <taxon>Pseudomonadati</taxon>
        <taxon>Planctomycetota</taxon>
        <taxon>Planctomycetia</taxon>
        <taxon>Pirellulales</taxon>
        <taxon>Pirellulaceae</taxon>
        <taxon>Stieleria</taxon>
    </lineage>
</organism>
<dbReference type="InterPro" id="IPR001173">
    <property type="entry name" value="Glyco_trans_2-like"/>
</dbReference>
<feature type="domain" description="Glycosyltransferase 2-like" evidence="3">
    <location>
        <begin position="4"/>
        <end position="128"/>
    </location>
</feature>
<feature type="transmembrane region" description="Helical" evidence="2">
    <location>
        <begin position="126"/>
        <end position="147"/>
    </location>
</feature>
<protein>
    <submittedName>
        <fullName evidence="4">Undecaprenyl-phosphate 4-deoxy-4-formamido-L-arabinose transferase</fullName>
        <ecNumber evidence="4">2.4.2.53</ecNumber>
    </submittedName>
</protein>
<dbReference type="Gene3D" id="3.90.550.10">
    <property type="entry name" value="Spore Coat Polysaccharide Biosynthesis Protein SpsA, Chain A"/>
    <property type="match status" value="1"/>
</dbReference>
<dbReference type="Proteomes" id="UP000321353">
    <property type="component" value="Chromosome"/>
</dbReference>
<dbReference type="EC" id="2.4.2.53" evidence="4"/>
<dbReference type="CDD" id="cd04179">
    <property type="entry name" value="DPM_DPG-synthase_like"/>
    <property type="match status" value="1"/>
</dbReference>
<dbReference type="InterPro" id="IPR050256">
    <property type="entry name" value="Glycosyltransferase_2"/>
</dbReference>
<keyword evidence="5" id="KW-1185">Reference proteome</keyword>
<evidence type="ECO:0000313" key="4">
    <source>
        <dbReference type="EMBL" id="QEG01901.1"/>
    </source>
</evidence>
<keyword evidence="2" id="KW-0812">Transmembrane</keyword>
<feature type="region of interest" description="Disordered" evidence="1">
    <location>
        <begin position="230"/>
        <end position="251"/>
    </location>
</feature>
<evidence type="ECO:0000259" key="3">
    <source>
        <dbReference type="Pfam" id="PF00535"/>
    </source>
</evidence>
<keyword evidence="2" id="KW-0472">Membrane</keyword>
<dbReference type="EMBL" id="CP036264">
    <property type="protein sequence ID" value="QEG01901.1"/>
    <property type="molecule type" value="Genomic_DNA"/>
</dbReference>
<evidence type="ECO:0000313" key="5">
    <source>
        <dbReference type="Proteomes" id="UP000321353"/>
    </source>
</evidence>
<dbReference type="PANTHER" id="PTHR48090:SF7">
    <property type="entry name" value="RFBJ PROTEIN"/>
    <property type="match status" value="1"/>
</dbReference>
<keyword evidence="4" id="KW-0328">Glycosyltransferase</keyword>
<evidence type="ECO:0000256" key="1">
    <source>
        <dbReference type="SAM" id="MobiDB-lite"/>
    </source>
</evidence>
<dbReference type="Pfam" id="PF00535">
    <property type="entry name" value="Glycos_transf_2"/>
    <property type="match status" value="1"/>
</dbReference>
<evidence type="ECO:0000256" key="2">
    <source>
        <dbReference type="SAM" id="Phobius"/>
    </source>
</evidence>
<gene>
    <name evidence="4" type="primary">arnC_4</name>
    <name evidence="4" type="ORF">Mal15_59820</name>
</gene>